<evidence type="ECO:0000256" key="7">
    <source>
        <dbReference type="ARBA" id="ARBA00023186"/>
    </source>
</evidence>
<proteinExistence type="inferred from homology"/>
<dbReference type="Pfam" id="PF00092">
    <property type="entry name" value="VWA"/>
    <property type="match status" value="1"/>
</dbReference>
<feature type="domain" description="VWFA" evidence="11">
    <location>
        <begin position="4529"/>
        <end position="4668"/>
    </location>
</feature>
<evidence type="ECO:0000313" key="13">
    <source>
        <dbReference type="Proteomes" id="UP000663879"/>
    </source>
</evidence>
<dbReference type="InterPro" id="IPR025662">
    <property type="entry name" value="Sigma_54_int_dom_ATP-bd_1"/>
</dbReference>
<dbReference type="PANTHER" id="PTHR48103">
    <property type="entry name" value="MIDASIN-RELATED"/>
    <property type="match status" value="1"/>
</dbReference>
<dbReference type="InterPro" id="IPR002035">
    <property type="entry name" value="VWF_A"/>
</dbReference>
<dbReference type="PIRSF" id="PIRSF010340">
    <property type="entry name" value="Midasin"/>
    <property type="match status" value="1"/>
</dbReference>
<dbReference type="InterPro" id="IPR041190">
    <property type="entry name" value="Midasin_AAA_lid_5"/>
</dbReference>
<dbReference type="InterPro" id="IPR027417">
    <property type="entry name" value="P-loop_NTPase"/>
</dbReference>
<dbReference type="Pfam" id="PF21108">
    <property type="entry name" value="MDN1_4th"/>
    <property type="match status" value="1"/>
</dbReference>
<comment type="subcellular location">
    <subcellularLocation>
        <location evidence="1">Nucleus</location>
        <location evidence="1">Nucleolus</location>
    </subcellularLocation>
    <subcellularLocation>
        <location evidence="2">Nucleus</location>
        <location evidence="2">Nucleoplasm</location>
    </subcellularLocation>
</comment>
<dbReference type="Gene3D" id="3.40.50.410">
    <property type="entry name" value="von Willebrand factor, type A domain"/>
    <property type="match status" value="1"/>
</dbReference>
<dbReference type="Proteomes" id="UP000663879">
    <property type="component" value="Unassembled WGS sequence"/>
</dbReference>
<dbReference type="Gene3D" id="3.40.50.300">
    <property type="entry name" value="P-loop containing nucleotide triphosphate hydrolases"/>
    <property type="match status" value="7"/>
</dbReference>
<dbReference type="SUPFAM" id="SSF52540">
    <property type="entry name" value="P-loop containing nucleoside triphosphate hydrolases"/>
    <property type="match status" value="6"/>
</dbReference>
<evidence type="ECO:0000256" key="10">
    <source>
        <dbReference type="SAM" id="MobiDB-lite"/>
    </source>
</evidence>
<accession>A0A813VMW6</accession>
<dbReference type="GO" id="GO:0005730">
    <property type="term" value="C:nucleolus"/>
    <property type="evidence" value="ECO:0007669"/>
    <property type="project" value="UniProtKB-SubCell"/>
</dbReference>
<evidence type="ECO:0000256" key="8">
    <source>
        <dbReference type="ARBA" id="ARBA00023242"/>
    </source>
</evidence>
<feature type="compositionally biased region" description="Acidic residues" evidence="10">
    <location>
        <begin position="3992"/>
        <end position="4026"/>
    </location>
</feature>
<feature type="compositionally biased region" description="Acidic residues" evidence="10">
    <location>
        <begin position="4097"/>
        <end position="4115"/>
    </location>
</feature>
<dbReference type="PROSITE" id="PS50234">
    <property type="entry name" value="VWFA"/>
    <property type="match status" value="1"/>
</dbReference>
<feature type="compositionally biased region" description="Basic and acidic residues" evidence="10">
    <location>
        <begin position="4116"/>
        <end position="4133"/>
    </location>
</feature>
<keyword evidence="8 9" id="KW-0539">Nucleus</keyword>
<feature type="compositionally biased region" description="Acidic residues" evidence="10">
    <location>
        <begin position="4291"/>
        <end position="4301"/>
    </location>
</feature>
<dbReference type="FunFam" id="3.40.50.300:FF:000142">
    <property type="entry name" value="Midasin"/>
    <property type="match status" value="1"/>
</dbReference>
<dbReference type="EMBL" id="CAJNOC010001181">
    <property type="protein sequence ID" value="CAF0842461.1"/>
    <property type="molecule type" value="Genomic_DNA"/>
</dbReference>
<evidence type="ECO:0000256" key="1">
    <source>
        <dbReference type="ARBA" id="ARBA00004604"/>
    </source>
</evidence>
<dbReference type="GO" id="GO:0000027">
    <property type="term" value="P:ribosomal large subunit assembly"/>
    <property type="evidence" value="ECO:0007669"/>
    <property type="project" value="InterPro"/>
</dbReference>
<dbReference type="OrthoDB" id="422220at2759"/>
<evidence type="ECO:0000259" key="11">
    <source>
        <dbReference type="PROSITE" id="PS50234"/>
    </source>
</evidence>
<dbReference type="PROSITE" id="PS00675">
    <property type="entry name" value="SIGMA54_INTERACT_1"/>
    <property type="match status" value="1"/>
</dbReference>
<name>A0A813VMW6_9BILA</name>
<dbReference type="Pfam" id="PF17865">
    <property type="entry name" value="AAA_lid_5"/>
    <property type="match status" value="1"/>
</dbReference>
<dbReference type="GO" id="GO:0016887">
    <property type="term" value="F:ATP hydrolysis activity"/>
    <property type="evidence" value="ECO:0007669"/>
    <property type="project" value="InterPro"/>
</dbReference>
<dbReference type="GO" id="GO:0030687">
    <property type="term" value="C:preribosome, large subunit precursor"/>
    <property type="evidence" value="ECO:0007669"/>
    <property type="project" value="TreeGrafter"/>
</dbReference>
<keyword evidence="5 9" id="KW-0547">Nucleotide-binding</keyword>
<feature type="compositionally biased region" description="Basic and acidic residues" evidence="10">
    <location>
        <begin position="4027"/>
        <end position="4044"/>
    </location>
</feature>
<dbReference type="PANTHER" id="PTHR48103:SF2">
    <property type="entry name" value="MIDASIN"/>
    <property type="match status" value="1"/>
</dbReference>
<feature type="region of interest" description="Disordered" evidence="10">
    <location>
        <begin position="3912"/>
        <end position="4400"/>
    </location>
</feature>
<dbReference type="Pfam" id="PF17867">
    <property type="entry name" value="AAA_lid_7"/>
    <property type="match status" value="2"/>
</dbReference>
<feature type="compositionally biased region" description="Acidic residues" evidence="10">
    <location>
        <begin position="4045"/>
        <end position="4063"/>
    </location>
</feature>
<dbReference type="InterPro" id="IPR036465">
    <property type="entry name" value="vWFA_dom_sf"/>
</dbReference>
<dbReference type="InterPro" id="IPR040848">
    <property type="entry name" value="AAA_lid_7"/>
</dbReference>
<dbReference type="Pfam" id="PF07728">
    <property type="entry name" value="AAA_5"/>
    <property type="match status" value="6"/>
</dbReference>
<sequence>MDLKNSKINRVKYYEKLIDKFLTNTSSTICLSEQPKSKKLKKYPNLNDLDLVVAIYKLLLFDFDKYSIKWNLTYIITLLNISKNTEQNSLIKWFCLKITSLLLNLNIEQEKSIFNSYFEPIELDQCNFKIQEILLDEPELKFNPNEDFNKILKTNFTQIEMDSFRIEQDVATSFVQFDNGLKITKKNSNIKKLNKNIIMVETTRKNLNKIAMSIITDQCIVIEGDLSSGKTSLIEYLSDQTNNTLIKYQMDEFMDCKSLIGNYTCSEIPGEFVWKPGPLFSAVVNGRWILLEDFDHAPVDSLSLLIDLLETKSIKTSDNLVKIDPNFRLFLTLRPSDGKRNNPNFIDSIKKLSRPVLLDPLLDEEIIKIIIDKYPAFSLSSSSIIAEKLLEIYKFLDFTKPVETDIELDVKISRDTRLLSLRDLLKVCNRMLGEKKMDHRELLIGLLNDIYETFLCFISNKKLRLEYAVKIGAKLNINRDEVESLLINKKPNFMKKENLVICGRVKLRLEKFAGNFETNGMKFVYTKSALNLLEKIARCIECNEPVLLCGETGVGKTTALQHLARLLGKRISVINLNQQTETSDLLGSFKPVDIKTQIKLLKEKFTSLFTKCFNIDENQTFLNHIQTCFSSSNWKYLLKLISHATESACKKFQLDKTKSRICIQWKDLKQQCTKLDENLSDLINKFTFQFFNGKLSEAIVNGEWIILDEINLASAETLQFLGSLLDNTESGSSSIILYEKGDHEPLERHPNFRLFGAMNPASDVGKKNLPSNIRNRFTEIFVDELDDENDLALLIKSYLEYLPDINQNLINSIVNFYKTVRNNSFIKKLSNGTGMPPTYSLRTLCRALKNASFNSCNNTLVSVYDSLSLSFLTDLNRESSLFLEEFIKSTILNSSKIKGKIQRAKPNPETYSNSITLQLESLNFINIEDYWILKGELPCLKEDNFIFTKSALDNLKRLARVCSARLPCLIQGDTSIGKTSLIKWLSKATGNRLIRINNHDHTDLAEYIGSYVIDSNSNLVFKEGLLVQAMRHGYWILLDELNLASSEVLEALNRVLDDNRELYIPETQEIIKAHPRFLLFATQNPPGKYAGRKQLSRAFRNRFIELHYDELPEEELLTIVEKKCNLPKSYATLLIKTISELKTKRSQVSGIFLGKNSLITLRDLFRWARRYSMAQDLDNGKTDWKQYLAEQGFLLLSSRCRSDEDVKTIHSCIEKSFGKKIDINCLENPDTLCNIISGYLKKIIHFSQKEFPNYVWTPSAKRIALLTALAYKFNEPFLLVGETGVGKTTICQILSKLNSKNLSIINCHMHSEASDFLGSMRPVREQEKSEKLFEWKDGPLVTALKLGEDFLIDEISLADDSVLERLNSVLEEEKTLMLAENITESHNIKANENFRIFATMNPSGDFGKKELSAALRNRFTEIWCPKPNKESDEFKIILNHSLKIEDEETKKNCIFLINEFLRWLDDQVFFKSILSIRDLTQWVNFMNKKMTDSDPYTLLVHAACLVFVDSFSTDMNGPKPRDECLSYFIQLIRNVRQDFEFELNPKINVFNSDNSLKCAEFYIPKGDYKYSGNEYEKYCLDSETTSNNLLRVMRCMVMDTPIMLEGSPGVGKTSLIEALGRLTNNKVIRINLSEQTDLNELFGADLPISDSTTFQQKFEWLDGPFLLALKKGYWVILDEINLASQSVLEGLNSCFDHRNEIFITELNKKFIVDKKRTKIFACQNPFSQGGGRKGLPKSFLNRFAKVYIDKMTHNDLLHISSNIYKDIDLEVLSKMIEFNTLINREVCVEKKWGTLGSPWEFNLRDLFRWCDLMLNSNTNNPGDFIYLIYANRFRDVKDKNLVYEKFESLFGLKPYRQESQVLRLTSTHVQIGQSFLRIDENNSEFLNFALTNTNLKYLESILKCVEMNWMVVLVGKSSTGKTSLIRLIAKLLGKNLVEFSVNNSTDTSDLLGGYEKIKHLKQNLSLVYDRIKNEFKKRVFQCPKMASEYFEFLFKCKKIRNFNEQDFEWIKEIVAFLREKLNLLNLKDDMKLLDKAIHYEKMKFEWVDSALVKAIENGDWVLIDNANFCTPSVLDRLNPLLEKNGKLQINEKGIQKDGKLVEVTQNENFRLFLSMNETFGELSRPMRNRGCEIYLRELDHDEDLEDIYIILKTLFPMSQNYASKDLKFSDLFKIYKLAYDYWLIENDINTCFQKSIRDYGLNNVELEPLTQVPRFYTDLGKIKQFKIYNFMFNYSLFESFKNILNEFKIKNELDLSNLDQFFKQILKSSNYLIIFLKSVPIGSISEIIKFLELNLKGSFYDRQNLIEFFKQILINGQFIQDFKACLNSLEYECKIDLSQETLDLSENKFLCQRLKICESFEPCLKMSSLFDLVFKMELSKYRVNLVHVSQSDSLYKMAENNSEMSQLKFLMLFKDLQGLMTENLIKFLVDNCTEVTSELFDLIQSCLLVVEKFYLILVVKYDNVLTMAYLKYYWNFIQAKLNQLQNALPNCWSPDFESVRSIFTQNLYFDDSLYKIYYSLWSNQNNFNISFYNEKTLMKHFDKISNFLTKNSFHSIFSCRNFIQSAKSIISYHNNKALTSKISSPESVIMLSNEIDTYNFDNIQNNPNLIEILNIALIKSYPLILDHYLKTLNNLLNNNQEHTNLLNHNSLTEVLNNNLYFDLNSKCSTKNLNLFKAIEYLLSMDNFDAELLASYKPEFKESLNFLNFDFVNSIIPNILLNSDNRIDLTLNFYDSKIQLVQKIVEFLWFNYSELSNKVKRVTQIEYNIRDNLKNELTFINDKEIQDYLIKRGLNQNIFKLSNLNLIKLDCLIYGLIKVFLYSPMDPLDPLENDVLIQKNNLALINSHKHEIYLLEKNLKSRLKIYPFDEPEDEGLGLTERFKKSDYYLIKNELDNCTTQFLSFDLINKFINEFLNMDYSETLNDQFQTWLNSIEMFIERLKVNYSFSDVITEPIRGLSLITNSLSGLYTEWKCKGEKKSDLVRALIQYPILDNYENLNQKIFNSKSDELNLIGLLNLVNSVSMGGDLELSLLDMIDYFTGRYFDWKREKDEKDQVEAYKYKQYGQEKIEEELEQEEFDAKFPNYDHNFAEFIQINVLDDKKEFKTVKKDENLDRFNEIFDLLNLILDEKKIDETYLIKNFYKSYSTGAGLIKNGVILDNSNFNTLISHVLFTSSINLKYDAKFYDVYHDSNCEQVLNFKKNLDILKNRIYKILTEWPDNPILIELLKIIKKIESFNLNDPLMKYLTGIELLLNKAEAWQLVASRDISLETELKGLNQIVVDWRKIELKQWLNSCDKEMENVKREICFGWFFNIYSTCREFLMADEPDVKNFILTLSKFLVNSPIGEFFVRLKSIFMNYQIFSKLKNSKKLNKILWTVHNFYSILYSNLIQAEIDKTRGEIDKELRDFVNIYKWQDANYWSIKNSIAKSNRHFVRTIKKFKQFLKSEINWEKMIKSLSLKNEPLKLNNFEMVQNEDLYVEKMQKFCSKILLKKFRKNKFNRECDQFINNISLRFNDLSQETRELTNGFASCKKDKETSAKYKKEFKYLNQEKLKFLSDLIKKLTLIGLSYRKGLIMVDKFTDLELSILNERSQSSDFEFYLTTKLFYVFKSINPTQLSANLPIEKFNGFVHHLYSFIHKQKLNMTRLVNEFTTLSAMKVKFNLISESEIIDTESTEELRLSIIHKQMRKLLVQIKLFYESLSNMGTTEDTPLGTILKNYEFVKDKLLKVVEQLPGKIDRENLTELSGLIEKYCQPFSEYYNEIFEQLDQIVLEKVTKNSQEFDEEKLNGLISKTELKIFKIVEIFYKKYSNFEIKNFDTQNCLSVEYAENFNADIDCLNLNKILINMKQILNCLESGKNEEKFEKLKSIIKIFEIFVTQYLSYLNDSHVKSCRLLEILVQVFDEFKQKGLTVPKELEEGEEEGAESNSNENKKFETDDATGLGDGQGSKDVSDQIEDEDQLDDAKTKEQREQDEQNEDEDQEKIKEEEKGIEMSEDFEAEMDDVNMEEQEEEENDKNEKEEDEEDLDDQKGDVDNAMDYLDKQLWDQEENEPQNDEEENPDLDEDIHGGEKLNDDKSDLLAKQDELPMMDNEEQKGDENDETTPQEDLENQADENQTEEHEEKVNEDFDLKDNPEELEQNNEEETDEKSEENEKEEEEGKIEETEIEDDLENKEEDKKDDDLKDTTTENSKNYGMNDQSTEKEDKTSKNTMSLQDEEMNMNEENPDENETDLNEESKNELKSGQGQNEFNLNSQQSQADKSKQNIREKNENRILDQEQKVDLNLKNLNLVDMEMDEEGNDDLSETKPEHKDFKHLKNENEKYDRKIYDAATEEQKRSRQDNDEQKMDQEDSEKPEEMDQDDKKESQENKKLKSKKFEDQTELSNEQNSEEKQDGTREKLNNEDYVQTIGAERPSDSIFVTLKENLNFERNFTRAAVEMDLAKFKELGNEIPSAESLKLWMEYEGITQQLSKELCEQLRLILEPTICSKLKGDYKTGKRLNMKRVVEYIATEYRKDKIWLRRTKPNKRDYQVMLAVDNSSSMSDNHCMQLAYETIATLTNAFNYLEVGQFGLVSFGEKVEPLHNLNEHFNSDVGARVLSKITFKDDRTKIAEMLDTSIRLFDNNSSKSNSPISKLLIILSDGRGVFYEGIEKVKSSVQNALMEGIFIVFVILDKTGKSTSSIYDIKMPVYTPGNPIPSIKSYMENFPFPFYVCLREINTLPIIMIEALKQWFEMVSKIDS</sequence>
<feature type="compositionally biased region" description="Basic and acidic residues" evidence="10">
    <location>
        <begin position="3981"/>
        <end position="3991"/>
    </location>
</feature>
<feature type="compositionally biased region" description="Acidic residues" evidence="10">
    <location>
        <begin position="4213"/>
        <end position="4232"/>
    </location>
</feature>
<dbReference type="SUPFAM" id="SSF53300">
    <property type="entry name" value="vWA-like"/>
    <property type="match status" value="1"/>
</dbReference>
<dbReference type="SMART" id="SM00382">
    <property type="entry name" value="AAA"/>
    <property type="match status" value="5"/>
</dbReference>
<feature type="compositionally biased region" description="Polar residues" evidence="10">
    <location>
        <begin position="4240"/>
        <end position="4257"/>
    </location>
</feature>
<evidence type="ECO:0000256" key="5">
    <source>
        <dbReference type="ARBA" id="ARBA00022741"/>
    </source>
</evidence>
<feature type="compositionally biased region" description="Basic and acidic residues" evidence="10">
    <location>
        <begin position="4173"/>
        <end position="4185"/>
    </location>
</feature>
<feature type="compositionally biased region" description="Basic and acidic residues" evidence="10">
    <location>
        <begin position="4353"/>
        <end position="4377"/>
    </location>
</feature>
<organism evidence="12 13">
    <name type="scientific">Brachionus calyciflorus</name>
    <dbReference type="NCBI Taxonomy" id="104777"/>
    <lineage>
        <taxon>Eukaryota</taxon>
        <taxon>Metazoa</taxon>
        <taxon>Spiralia</taxon>
        <taxon>Gnathifera</taxon>
        <taxon>Rotifera</taxon>
        <taxon>Eurotatoria</taxon>
        <taxon>Monogononta</taxon>
        <taxon>Pseudotrocha</taxon>
        <taxon>Ploima</taxon>
        <taxon>Brachionidae</taxon>
        <taxon>Brachionus</taxon>
    </lineage>
</organism>
<reference evidence="12" key="1">
    <citation type="submission" date="2021-02" db="EMBL/GenBank/DDBJ databases">
        <authorList>
            <person name="Nowell W R."/>
        </authorList>
    </citation>
    <scope>NUCLEOTIDE SEQUENCE</scope>
    <source>
        <strain evidence="12">Ploen Becks lab</strain>
    </source>
</reference>
<keyword evidence="6 9" id="KW-0067">ATP-binding</keyword>
<gene>
    <name evidence="12" type="ORF">OXX778_LOCUS8527</name>
</gene>
<dbReference type="GO" id="GO:0000055">
    <property type="term" value="P:ribosomal large subunit export from nucleus"/>
    <property type="evidence" value="ECO:0007669"/>
    <property type="project" value="TreeGrafter"/>
</dbReference>
<dbReference type="InterPro" id="IPR003593">
    <property type="entry name" value="AAA+_ATPase"/>
</dbReference>
<dbReference type="SMART" id="SM00327">
    <property type="entry name" value="VWA"/>
    <property type="match status" value="1"/>
</dbReference>
<comment type="function">
    <text evidence="9">Nuclear chaperone required for maturation and nuclear export of pre-60S ribosome subunits.</text>
</comment>
<keyword evidence="13" id="KW-1185">Reference proteome</keyword>
<feature type="compositionally biased region" description="Basic and acidic residues" evidence="10">
    <location>
        <begin position="4064"/>
        <end position="4084"/>
    </location>
</feature>
<feature type="compositionally biased region" description="Basic and acidic residues" evidence="10">
    <location>
        <begin position="4387"/>
        <end position="4400"/>
    </location>
</feature>
<comment type="similarity">
    <text evidence="3 9">Belongs to the midasin family.</text>
</comment>
<protein>
    <recommendedName>
        <fullName evidence="4 9">Midasin</fullName>
    </recommendedName>
</protein>
<evidence type="ECO:0000256" key="9">
    <source>
        <dbReference type="PIRNR" id="PIRNR010340"/>
    </source>
</evidence>
<comment type="caution">
    <text evidence="12">The sequence shown here is derived from an EMBL/GenBank/DDBJ whole genome shotgun (WGS) entry which is preliminary data.</text>
</comment>
<evidence type="ECO:0000256" key="4">
    <source>
        <dbReference type="ARBA" id="ARBA00017143"/>
    </source>
</evidence>
<dbReference type="FunFam" id="3.40.50.300:FF:001384">
    <property type="entry name" value="Midasin"/>
    <property type="match status" value="1"/>
</dbReference>
<dbReference type="FunFam" id="3.40.50.300:FF:000582">
    <property type="entry name" value="Midasin"/>
    <property type="match status" value="1"/>
</dbReference>
<feature type="compositionally biased region" description="Basic and acidic residues" evidence="10">
    <location>
        <begin position="4258"/>
        <end position="4281"/>
    </location>
</feature>
<dbReference type="CDD" id="cd00009">
    <property type="entry name" value="AAA"/>
    <property type="match status" value="2"/>
</dbReference>
<evidence type="ECO:0000256" key="2">
    <source>
        <dbReference type="ARBA" id="ARBA00004642"/>
    </source>
</evidence>
<dbReference type="GO" id="GO:0005524">
    <property type="term" value="F:ATP binding"/>
    <property type="evidence" value="ECO:0007669"/>
    <property type="project" value="UniProtKB-KW"/>
</dbReference>
<feature type="compositionally biased region" description="Basic and acidic residues" evidence="10">
    <location>
        <begin position="3961"/>
        <end position="3972"/>
    </location>
</feature>
<evidence type="ECO:0000313" key="12">
    <source>
        <dbReference type="EMBL" id="CAF0842461.1"/>
    </source>
</evidence>
<feature type="compositionally biased region" description="Basic and acidic residues" evidence="10">
    <location>
        <begin position="4302"/>
        <end position="4347"/>
    </location>
</feature>
<dbReference type="FunFam" id="3.40.50.300:FF:004102">
    <property type="entry name" value="Uncharacterized protein"/>
    <property type="match status" value="1"/>
</dbReference>
<evidence type="ECO:0000256" key="6">
    <source>
        <dbReference type="ARBA" id="ARBA00022840"/>
    </source>
</evidence>
<keyword evidence="7 9" id="KW-0143">Chaperone</keyword>
<dbReference type="InterPro" id="IPR048617">
    <property type="entry name" value="MDN1_AAA_lid_4"/>
</dbReference>
<dbReference type="InterPro" id="IPR011704">
    <property type="entry name" value="ATPase_dyneun-rel_AAA"/>
</dbReference>
<evidence type="ECO:0000256" key="3">
    <source>
        <dbReference type="ARBA" id="ARBA00007188"/>
    </source>
</evidence>
<dbReference type="InterPro" id="IPR012099">
    <property type="entry name" value="Midasin"/>
</dbReference>
<dbReference type="GO" id="GO:0005654">
    <property type="term" value="C:nucleoplasm"/>
    <property type="evidence" value="ECO:0007669"/>
    <property type="project" value="UniProtKB-SubCell"/>
</dbReference>
<feature type="compositionally biased region" description="Acidic residues" evidence="10">
    <location>
        <begin position="4134"/>
        <end position="4172"/>
    </location>
</feature>